<evidence type="ECO:0000313" key="1">
    <source>
        <dbReference type="EMBL" id="MBX42854.1"/>
    </source>
</evidence>
<name>A0A2P2NKA0_RHIMU</name>
<proteinExistence type="predicted"/>
<dbReference type="EMBL" id="GGEC01062370">
    <property type="protein sequence ID" value="MBX42854.1"/>
    <property type="molecule type" value="Transcribed_RNA"/>
</dbReference>
<protein>
    <submittedName>
        <fullName evidence="1">Uncharacterized protein</fullName>
    </submittedName>
</protein>
<dbReference type="AlphaFoldDB" id="A0A2P2NKA0"/>
<organism evidence="1">
    <name type="scientific">Rhizophora mucronata</name>
    <name type="common">Asiatic mangrove</name>
    <dbReference type="NCBI Taxonomy" id="61149"/>
    <lineage>
        <taxon>Eukaryota</taxon>
        <taxon>Viridiplantae</taxon>
        <taxon>Streptophyta</taxon>
        <taxon>Embryophyta</taxon>
        <taxon>Tracheophyta</taxon>
        <taxon>Spermatophyta</taxon>
        <taxon>Magnoliopsida</taxon>
        <taxon>eudicotyledons</taxon>
        <taxon>Gunneridae</taxon>
        <taxon>Pentapetalae</taxon>
        <taxon>rosids</taxon>
        <taxon>fabids</taxon>
        <taxon>Malpighiales</taxon>
        <taxon>Rhizophoraceae</taxon>
        <taxon>Rhizophora</taxon>
    </lineage>
</organism>
<sequence>MGSSFSRHIYCKDCSLILSDITIMFVLRFYI</sequence>
<reference evidence="1" key="1">
    <citation type="submission" date="2018-02" db="EMBL/GenBank/DDBJ databases">
        <title>Rhizophora mucronata_Transcriptome.</title>
        <authorList>
            <person name="Meera S.P."/>
            <person name="Sreeshan A."/>
            <person name="Augustine A."/>
        </authorList>
    </citation>
    <scope>NUCLEOTIDE SEQUENCE</scope>
    <source>
        <tissue evidence="1">Leaf</tissue>
    </source>
</reference>
<accession>A0A2P2NKA0</accession>